<dbReference type="Pfam" id="PF22938">
    <property type="entry name" value="Integrase_p58_C"/>
    <property type="match status" value="1"/>
</dbReference>
<dbReference type="Pfam" id="PF17917">
    <property type="entry name" value="RT_RNaseH"/>
    <property type="match status" value="1"/>
</dbReference>
<evidence type="ECO:0000256" key="7">
    <source>
        <dbReference type="ARBA" id="ARBA00022759"/>
    </source>
</evidence>
<dbReference type="Gene3D" id="3.30.70.270">
    <property type="match status" value="2"/>
</dbReference>
<reference evidence="17" key="1">
    <citation type="submission" date="2025-08" db="UniProtKB">
        <authorList>
            <consortium name="Ensembl"/>
        </authorList>
    </citation>
    <scope>IDENTIFICATION</scope>
</reference>
<dbReference type="InterPro" id="IPR043502">
    <property type="entry name" value="DNA/RNA_pol_sf"/>
</dbReference>
<dbReference type="Pfam" id="PF00665">
    <property type="entry name" value="rve"/>
    <property type="match status" value="1"/>
</dbReference>
<dbReference type="PROSITE" id="PS50158">
    <property type="entry name" value="ZF_CCHC"/>
    <property type="match status" value="1"/>
</dbReference>
<dbReference type="InterPro" id="IPR041588">
    <property type="entry name" value="Integrase_H2C2"/>
</dbReference>
<evidence type="ECO:0000313" key="18">
    <source>
        <dbReference type="Proteomes" id="UP000694700"/>
    </source>
</evidence>
<dbReference type="InterPro" id="IPR043128">
    <property type="entry name" value="Rev_trsase/Diguanyl_cyclase"/>
</dbReference>
<dbReference type="SUPFAM" id="SSF57756">
    <property type="entry name" value="Retrovirus zinc finger-like domains"/>
    <property type="match status" value="1"/>
</dbReference>
<evidence type="ECO:0000259" key="16">
    <source>
        <dbReference type="PROSITE" id="PS50994"/>
    </source>
</evidence>
<feature type="region of interest" description="Disordered" evidence="12">
    <location>
        <begin position="53"/>
        <end position="96"/>
    </location>
</feature>
<dbReference type="FunFam" id="3.30.420.10:FF:000032">
    <property type="entry name" value="Retrovirus-related Pol polyprotein from transposon 297-like Protein"/>
    <property type="match status" value="1"/>
</dbReference>
<evidence type="ECO:0000256" key="8">
    <source>
        <dbReference type="ARBA" id="ARBA00022801"/>
    </source>
</evidence>
<feature type="domain" description="Integrase catalytic" evidence="16">
    <location>
        <begin position="1301"/>
        <end position="1460"/>
    </location>
</feature>
<dbReference type="PANTHER" id="PTHR37984:SF5">
    <property type="entry name" value="PROTEIN NYNRIN-LIKE"/>
    <property type="match status" value="1"/>
</dbReference>
<dbReference type="Gene3D" id="3.10.20.370">
    <property type="match status" value="1"/>
</dbReference>
<protein>
    <recommendedName>
        <fullName evidence="10">Gypsy retrotransposon integrase-like protein 1</fullName>
        <ecNumber evidence="3">2.7.7.49</ecNumber>
        <ecNumber evidence="2">3.1.26.4</ecNumber>
    </recommendedName>
</protein>
<dbReference type="GO" id="GO:0003676">
    <property type="term" value="F:nucleic acid binding"/>
    <property type="evidence" value="ECO:0007669"/>
    <property type="project" value="InterPro"/>
</dbReference>
<dbReference type="FunFam" id="3.30.70.270:FF:000020">
    <property type="entry name" value="Transposon Tf2-6 polyprotein-like Protein"/>
    <property type="match status" value="1"/>
</dbReference>
<dbReference type="PROSITE" id="PS50878">
    <property type="entry name" value="RT_POL"/>
    <property type="match status" value="1"/>
</dbReference>
<dbReference type="SUPFAM" id="SSF50630">
    <property type="entry name" value="Acid proteases"/>
    <property type="match status" value="1"/>
</dbReference>
<dbReference type="SUPFAM" id="SSF56672">
    <property type="entry name" value="DNA/RNA polymerases"/>
    <property type="match status" value="1"/>
</dbReference>
<dbReference type="CDD" id="cd01647">
    <property type="entry name" value="RT_LTR"/>
    <property type="match status" value="1"/>
</dbReference>
<evidence type="ECO:0000256" key="11">
    <source>
        <dbReference type="PROSITE-ProRule" id="PRU00047"/>
    </source>
</evidence>
<sequence length="1659" mass="187376">MPFKGHYEVTNPFANAHIGSFVQSTPAISKPEASTLPMPCSFINPDMTVKHGHFPLHQPCPSSPTRKSRFASRQPPLSDSDEDYNPKERVPTLRPGHYDGSTPWREFLHRFESCAEANHWSVKTMAIQLKFCLTGAAGAIVHRNPRSSKWDYRRLLEELETAYGPSSDHAAAVAVELRQRVRKSGEALHVFRDDIYGKVAIAYGDWSEAEQDAIAVEVFTNGLGDAELVQRLLEKRPATLAKAYEIAHRHDTTKRAASYVTSIMQPGARNLTERRPRAAVVRERDKNETMTPTTSVVSPSPNHFVPRTSSKTIKQHKNFKSGDIRCYNCNGWGHKQSQCSSPQRNTKTFLASTAKESPLATVFHLKGQNREMNIHMRISELEVCAVLDSGARRSVLPLHQYNAIHQDVRPPLQSSTVETLLGVGPGDVPVLGEAKIPVSINNRQVEVDFLVADIEGNEVLLGHPFLTQAEARLDFGKHRIILFGEEVPYFHPETVPKSHAVRVARTVVVEAGQEYLVKGNVHFCRDAQGDMMLSPTKGFVEKHKVLIARALVNAQPTNIVPLRLFNPGNKAVTIKEGAIAGLLQPAEALPSSSVSTAADFPASPPAVPEHLQELYAQSSTDFNDNEKLELSNLLCAYASVFSRGPGDLGRTSLVQHDIITRPGPPVKQPPRRMAGEKQRSAEQQISEGLQSGIATRSHSSWASPIVMVRKKDGTYRLCIDYRALNNHTITDAYPLPRIQDTLDTLATAKWFSTLDLASGYWQVELTPRARRAAAFCTRNGLFEWNVMPFGLCNAPATFQRLMDRVLAGMQWETCLVYLDDIIVLAKDVPEMLQRLSQVFQRLKQANLKLKPAKCCLFRRQVVYLGHIVSEHGVATDPNKVNKVQAWPTPTSVQEVRRFIGLASYYRRFVKDFASIAEPLHNLTKKNAHFQWHAEHQAAFNTLKHHLITAPVLGYPLDHGEMILDTDASDTGIGAVLSQMQGGTERVLAYGSRKLAKAEQNYCTTRRELLAIVDFTSHFRQYLLGRPFKVRTDHSSLRWLTRMKEPEGQLARWLEKLAEYEFEIIHRPGRLHTNADSLSRRPCRQSCPCNLQDPSSQRRTTSHQAIQCDLDSDTSSLLLSPVGVSAVNVTNTDTLKQTEIIYVTNTNETRLFTGWTMEELRQAQAADTDIAPIRAWLEASSERPPWVTVSPCSPATKTYWSQWRRLYFRDGVLVRRFYCLDDTQFYPQIVLPRKMQPDVMRQMHEGPVGGHFGIERTVARLQTRYYWYHMREDVALWCRTCTNCACRARPHKTPQAPMGTVRVGAPMERIALDIMGPLNETERKNSYILVIQEYFTKWTEAFAIPDEKAVTVANVVATEWVCRFGMPHSLHSDQGRNFESEVFQEMCRLFGIDKTHTTPFRPQSDGQVERFNATLQKILASTAEHCHWDWDLMIPYAVMAYRATKHSATGFTPNYMMFGREISEPVDLVAGLPPDSDHAPSAPEYVQQMRERLELAHNITREALGESVTRAKRQYDKNACHTQYKVGDAVWYLIKGTRHVKNKVKKFLPSYEGPYFVMGHLDDLVYRIQKGPRAKVKVVHHDQLKCYRSREPLDNTWVLDQSQNWTPSEILPPAVDGHPADREDLGLHSLYSTASSDGPSDSRPSTQRRGPLRYGDWVTE</sequence>
<dbReference type="GO" id="GO:0004190">
    <property type="term" value="F:aspartic-type endopeptidase activity"/>
    <property type="evidence" value="ECO:0007669"/>
    <property type="project" value="InterPro"/>
</dbReference>
<dbReference type="GO" id="GO:0008270">
    <property type="term" value="F:zinc ion binding"/>
    <property type="evidence" value="ECO:0007669"/>
    <property type="project" value="UniProtKB-KW"/>
</dbReference>
<dbReference type="PANTHER" id="PTHR37984">
    <property type="entry name" value="PROTEIN CBG26694"/>
    <property type="match status" value="1"/>
</dbReference>
<dbReference type="InterPro" id="IPR054465">
    <property type="entry name" value="Integrase_p58-like_C"/>
</dbReference>
<keyword evidence="4" id="KW-0808">Transferase</keyword>
<dbReference type="PROSITE" id="PS50994">
    <property type="entry name" value="INTEGRASE"/>
    <property type="match status" value="1"/>
</dbReference>
<feature type="domain" description="CCHC-type" evidence="13">
    <location>
        <begin position="325"/>
        <end position="339"/>
    </location>
</feature>
<dbReference type="PROSITE" id="PS50175">
    <property type="entry name" value="ASP_PROT_RETROV"/>
    <property type="match status" value="1"/>
</dbReference>
<dbReference type="CDD" id="cd09274">
    <property type="entry name" value="RNase_HI_RT_Ty3"/>
    <property type="match status" value="1"/>
</dbReference>
<dbReference type="InterPro" id="IPR036875">
    <property type="entry name" value="Znf_CCHC_sf"/>
</dbReference>
<dbReference type="InterPro" id="IPR001878">
    <property type="entry name" value="Znf_CCHC"/>
</dbReference>
<dbReference type="GO" id="GO:0006508">
    <property type="term" value="P:proteolysis"/>
    <property type="evidence" value="ECO:0007669"/>
    <property type="project" value="InterPro"/>
</dbReference>
<dbReference type="Gene3D" id="3.10.10.10">
    <property type="entry name" value="HIV Type 1 Reverse Transcriptase, subunit A, domain 1"/>
    <property type="match status" value="1"/>
</dbReference>
<comment type="similarity">
    <text evidence="1">Belongs to the beta type-B retroviral polymerase family. HERV class-II K(HML-2) pol subfamily.</text>
</comment>
<dbReference type="GO" id="GO:0003964">
    <property type="term" value="F:RNA-directed DNA polymerase activity"/>
    <property type="evidence" value="ECO:0007669"/>
    <property type="project" value="UniProtKB-KW"/>
</dbReference>
<evidence type="ECO:0000256" key="12">
    <source>
        <dbReference type="SAM" id="MobiDB-lite"/>
    </source>
</evidence>
<evidence type="ECO:0000259" key="14">
    <source>
        <dbReference type="PROSITE" id="PS50175"/>
    </source>
</evidence>
<feature type="region of interest" description="Disordered" evidence="12">
    <location>
        <begin position="281"/>
        <end position="309"/>
    </location>
</feature>
<evidence type="ECO:0000256" key="2">
    <source>
        <dbReference type="ARBA" id="ARBA00012180"/>
    </source>
</evidence>
<keyword evidence="6" id="KW-0540">Nuclease</keyword>
<evidence type="ECO:0000256" key="4">
    <source>
        <dbReference type="ARBA" id="ARBA00022679"/>
    </source>
</evidence>
<dbReference type="InterPro" id="IPR001995">
    <property type="entry name" value="Peptidase_A2_cat"/>
</dbReference>
<dbReference type="EC" id="2.7.7.49" evidence="3"/>
<name>A0A8C2A5B6_CYPCA</name>
<feature type="domain" description="Reverse transcriptase" evidence="15">
    <location>
        <begin position="689"/>
        <end position="868"/>
    </location>
</feature>
<evidence type="ECO:0000256" key="5">
    <source>
        <dbReference type="ARBA" id="ARBA00022695"/>
    </source>
</evidence>
<proteinExistence type="inferred from homology"/>
<evidence type="ECO:0000313" key="17">
    <source>
        <dbReference type="Ensembl" id="ENSCCRP00015100389.1"/>
    </source>
</evidence>
<dbReference type="Proteomes" id="UP000694700">
    <property type="component" value="Unplaced"/>
</dbReference>
<dbReference type="InterPro" id="IPR021109">
    <property type="entry name" value="Peptidase_aspartic_dom_sf"/>
</dbReference>
<feature type="compositionally biased region" description="Polar residues" evidence="12">
    <location>
        <begin position="1629"/>
        <end position="1647"/>
    </location>
</feature>
<dbReference type="FunFam" id="1.10.340.70:FF:000001">
    <property type="entry name" value="Retrovirus-related Pol polyprotein from transposon gypsy-like Protein"/>
    <property type="match status" value="1"/>
</dbReference>
<organism evidence="17 18">
    <name type="scientific">Cyprinus carpio</name>
    <name type="common">Common carp</name>
    <dbReference type="NCBI Taxonomy" id="7962"/>
    <lineage>
        <taxon>Eukaryota</taxon>
        <taxon>Metazoa</taxon>
        <taxon>Chordata</taxon>
        <taxon>Craniata</taxon>
        <taxon>Vertebrata</taxon>
        <taxon>Euteleostomi</taxon>
        <taxon>Actinopterygii</taxon>
        <taxon>Neopterygii</taxon>
        <taxon>Teleostei</taxon>
        <taxon>Ostariophysi</taxon>
        <taxon>Cypriniformes</taxon>
        <taxon>Cyprinidae</taxon>
        <taxon>Cyprininae</taxon>
        <taxon>Cyprinus</taxon>
    </lineage>
</organism>
<dbReference type="GO" id="GO:0015074">
    <property type="term" value="P:DNA integration"/>
    <property type="evidence" value="ECO:0007669"/>
    <property type="project" value="InterPro"/>
</dbReference>
<accession>A0A8C2A5B6</accession>
<evidence type="ECO:0000259" key="13">
    <source>
        <dbReference type="PROSITE" id="PS50158"/>
    </source>
</evidence>
<dbReference type="FunFam" id="3.10.20.370:FF:000001">
    <property type="entry name" value="Retrovirus-related Pol polyprotein from transposon 17.6-like protein"/>
    <property type="match status" value="1"/>
</dbReference>
<keyword evidence="11" id="KW-0479">Metal-binding</keyword>
<keyword evidence="9" id="KW-0695">RNA-directed DNA polymerase</keyword>
<feature type="region of interest" description="Disordered" evidence="12">
    <location>
        <begin position="1607"/>
        <end position="1659"/>
    </location>
</feature>
<feature type="compositionally biased region" description="Low complexity" evidence="12">
    <location>
        <begin position="291"/>
        <end position="301"/>
    </location>
</feature>
<dbReference type="InterPro" id="IPR050951">
    <property type="entry name" value="Retrovirus_Pol_polyprotein"/>
</dbReference>
<dbReference type="InterPro" id="IPR036397">
    <property type="entry name" value="RNaseH_sf"/>
</dbReference>
<evidence type="ECO:0000256" key="3">
    <source>
        <dbReference type="ARBA" id="ARBA00012493"/>
    </source>
</evidence>
<dbReference type="SUPFAM" id="SSF53098">
    <property type="entry name" value="Ribonuclease H-like"/>
    <property type="match status" value="1"/>
</dbReference>
<dbReference type="Gene3D" id="2.40.70.10">
    <property type="entry name" value="Acid Proteases"/>
    <property type="match status" value="1"/>
</dbReference>
<evidence type="ECO:0000256" key="6">
    <source>
        <dbReference type="ARBA" id="ARBA00022722"/>
    </source>
</evidence>
<keyword evidence="11" id="KW-0863">Zinc-finger</keyword>
<dbReference type="EC" id="3.1.26.4" evidence="2"/>
<feature type="region of interest" description="Disordered" evidence="12">
    <location>
        <begin position="659"/>
        <end position="678"/>
    </location>
</feature>
<evidence type="ECO:0000256" key="1">
    <source>
        <dbReference type="ARBA" id="ARBA00010879"/>
    </source>
</evidence>
<dbReference type="InterPro" id="IPR012337">
    <property type="entry name" value="RNaseH-like_sf"/>
</dbReference>
<keyword evidence="5" id="KW-0548">Nucleotidyltransferase</keyword>
<keyword evidence="11" id="KW-0862">Zinc</keyword>
<dbReference type="InterPro" id="IPR001584">
    <property type="entry name" value="Integrase_cat-core"/>
</dbReference>
<keyword evidence="7" id="KW-0255">Endonuclease</keyword>
<keyword evidence="8" id="KW-0378">Hydrolase</keyword>
<feature type="domain" description="Peptidase A2" evidence="14">
    <location>
        <begin position="383"/>
        <end position="424"/>
    </location>
</feature>
<dbReference type="InterPro" id="IPR041373">
    <property type="entry name" value="RT_RNaseH"/>
</dbReference>
<dbReference type="Pfam" id="PF00078">
    <property type="entry name" value="RVT_1"/>
    <property type="match status" value="1"/>
</dbReference>
<dbReference type="InterPro" id="IPR000477">
    <property type="entry name" value="RT_dom"/>
</dbReference>
<dbReference type="Pfam" id="PF17921">
    <property type="entry name" value="Integrase_H2C2"/>
    <property type="match status" value="1"/>
</dbReference>
<dbReference type="Gene3D" id="1.10.340.70">
    <property type="match status" value="1"/>
</dbReference>
<dbReference type="Gene3D" id="3.30.420.10">
    <property type="entry name" value="Ribonuclease H-like superfamily/Ribonuclease H"/>
    <property type="match status" value="1"/>
</dbReference>
<dbReference type="Ensembl" id="ENSCCRT00015103638.1">
    <property type="protein sequence ID" value="ENSCCRP00015100389.1"/>
    <property type="gene ID" value="ENSCCRG00015040284.1"/>
</dbReference>
<evidence type="ECO:0000259" key="15">
    <source>
        <dbReference type="PROSITE" id="PS50878"/>
    </source>
</evidence>
<evidence type="ECO:0000256" key="9">
    <source>
        <dbReference type="ARBA" id="ARBA00022918"/>
    </source>
</evidence>
<dbReference type="GO" id="GO:0004523">
    <property type="term" value="F:RNA-DNA hybrid ribonuclease activity"/>
    <property type="evidence" value="ECO:0007669"/>
    <property type="project" value="UniProtKB-EC"/>
</dbReference>
<evidence type="ECO:0000256" key="10">
    <source>
        <dbReference type="ARBA" id="ARBA00039658"/>
    </source>
</evidence>